<accession>A0A7S4KPF4</accession>
<dbReference type="EMBL" id="HBKN01020561">
    <property type="protein sequence ID" value="CAE2301329.1"/>
    <property type="molecule type" value="Transcribed_RNA"/>
</dbReference>
<dbReference type="AlphaFoldDB" id="A0A7S4KPF4"/>
<evidence type="ECO:0000313" key="1">
    <source>
        <dbReference type="EMBL" id="CAE2301329.1"/>
    </source>
</evidence>
<reference evidence="1" key="1">
    <citation type="submission" date="2021-01" db="EMBL/GenBank/DDBJ databases">
        <authorList>
            <person name="Corre E."/>
            <person name="Pelletier E."/>
            <person name="Niang G."/>
            <person name="Scheremetjew M."/>
            <person name="Finn R."/>
            <person name="Kale V."/>
            <person name="Holt S."/>
            <person name="Cochrane G."/>
            <person name="Meng A."/>
            <person name="Brown T."/>
            <person name="Cohen L."/>
        </authorList>
    </citation>
    <scope>NUCLEOTIDE SEQUENCE</scope>
    <source>
        <strain evidence="1">CCMP 2712</strain>
    </source>
</reference>
<proteinExistence type="predicted"/>
<protein>
    <submittedName>
        <fullName evidence="1">Uncharacterized protein</fullName>
    </submittedName>
</protein>
<name>A0A7S4KPF4_GUITH</name>
<sequence length="104" mass="11748">MRWALQYISRRSIAEVPLTAASSTDSELEDKLNHKLNIWSLSFTRYLNVYAGSGGGRRRRGLLGRPRSALETWVAIHHSSFRFLLAQNAGRACGRYRILTPDGT</sequence>
<organism evidence="1">
    <name type="scientific">Guillardia theta</name>
    <name type="common">Cryptophyte</name>
    <name type="synonym">Cryptomonas phi</name>
    <dbReference type="NCBI Taxonomy" id="55529"/>
    <lineage>
        <taxon>Eukaryota</taxon>
        <taxon>Cryptophyceae</taxon>
        <taxon>Pyrenomonadales</taxon>
        <taxon>Geminigeraceae</taxon>
        <taxon>Guillardia</taxon>
    </lineage>
</organism>
<gene>
    <name evidence="1" type="ORF">GTHE00462_LOCUS16143</name>
</gene>